<gene>
    <name evidence="1" type="ORF">L2737_16630</name>
</gene>
<name>A0ABT0KU91_9GAMM</name>
<keyword evidence="2" id="KW-1185">Reference proteome</keyword>
<protein>
    <submittedName>
        <fullName evidence="1">Uncharacterized protein</fullName>
    </submittedName>
</protein>
<dbReference type="RefSeq" id="WP_248956461.1">
    <property type="nucleotide sequence ID" value="NZ_JAKIKU010000010.1"/>
</dbReference>
<dbReference type="Proteomes" id="UP001202134">
    <property type="component" value="Unassembled WGS sequence"/>
</dbReference>
<organism evidence="1 2">
    <name type="scientific">Shewanella electrodiphila</name>
    <dbReference type="NCBI Taxonomy" id="934143"/>
    <lineage>
        <taxon>Bacteria</taxon>
        <taxon>Pseudomonadati</taxon>
        <taxon>Pseudomonadota</taxon>
        <taxon>Gammaproteobacteria</taxon>
        <taxon>Alteromonadales</taxon>
        <taxon>Shewanellaceae</taxon>
        <taxon>Shewanella</taxon>
    </lineage>
</organism>
<reference evidence="1 2" key="1">
    <citation type="submission" date="2022-01" db="EMBL/GenBank/DDBJ databases">
        <title>Whole genome-based taxonomy of the Shewanellaceae.</title>
        <authorList>
            <person name="Martin-Rodriguez A.J."/>
        </authorList>
    </citation>
    <scope>NUCLEOTIDE SEQUENCE [LARGE SCALE GENOMIC DNA]</scope>
    <source>
        <strain evidence="1 2">DSM 24955</strain>
    </source>
</reference>
<comment type="caution">
    <text evidence="1">The sequence shown here is derived from an EMBL/GenBank/DDBJ whole genome shotgun (WGS) entry which is preliminary data.</text>
</comment>
<sequence>MSESFHLDVVLEQMPAGVVKALKKTDRNPGEDVKDSTINLSVYSYALLKKVKSTQWEAAHFYSCSSWNKHRWASLNEII</sequence>
<evidence type="ECO:0000313" key="1">
    <source>
        <dbReference type="EMBL" id="MCL1046925.1"/>
    </source>
</evidence>
<evidence type="ECO:0000313" key="2">
    <source>
        <dbReference type="Proteomes" id="UP001202134"/>
    </source>
</evidence>
<accession>A0ABT0KU91</accession>
<dbReference type="EMBL" id="JAKIKU010000010">
    <property type="protein sequence ID" value="MCL1046925.1"/>
    <property type="molecule type" value="Genomic_DNA"/>
</dbReference>
<proteinExistence type="predicted"/>